<gene>
    <name evidence="2" type="ORF">GSPATT00012272001</name>
</gene>
<dbReference type="AlphaFoldDB" id="A0D103"/>
<dbReference type="InParanoid" id="A0D103"/>
<name>A0D103_PARTE</name>
<evidence type="ECO:0000313" key="2">
    <source>
        <dbReference type="EMBL" id="CAK76720.1"/>
    </source>
</evidence>
<dbReference type="EMBL" id="CT868241">
    <property type="protein sequence ID" value="CAK76720.1"/>
    <property type="molecule type" value="Genomic_DNA"/>
</dbReference>
<organism evidence="2 3">
    <name type="scientific">Paramecium tetraurelia</name>
    <dbReference type="NCBI Taxonomy" id="5888"/>
    <lineage>
        <taxon>Eukaryota</taxon>
        <taxon>Sar</taxon>
        <taxon>Alveolata</taxon>
        <taxon>Ciliophora</taxon>
        <taxon>Intramacronucleata</taxon>
        <taxon>Oligohymenophorea</taxon>
        <taxon>Peniculida</taxon>
        <taxon>Parameciidae</taxon>
        <taxon>Paramecium</taxon>
    </lineage>
</organism>
<evidence type="ECO:0000313" key="3">
    <source>
        <dbReference type="Proteomes" id="UP000000600"/>
    </source>
</evidence>
<dbReference type="KEGG" id="ptm:GSPATT00012272001"/>
<feature type="region of interest" description="Disordered" evidence="1">
    <location>
        <begin position="111"/>
        <end position="157"/>
    </location>
</feature>
<feature type="compositionally biased region" description="Basic residues" evidence="1">
    <location>
        <begin position="111"/>
        <end position="120"/>
    </location>
</feature>
<dbReference type="HOGENOM" id="CLU_1404964_0_0_1"/>
<sequence>MKCSCNNNLIIQFLDDKLYIQTCNNSQNFIPKYQGLPEPINEGNEENNQIVRFMQQFSNKNLDQNSFKQIFEFNANSQSHFKMPIDNDNNFRTMSSQQPIINSCICQHHQKKQKKLKQKAKQPPPKPTIEKTQENSDSKASQKQSKAHSQVNEDIRIFEDKIRSYTSEIDESNKKSLKLPQEWIKRLGTQKKKK</sequence>
<proteinExistence type="predicted"/>
<dbReference type="Proteomes" id="UP000000600">
    <property type="component" value="Unassembled WGS sequence"/>
</dbReference>
<dbReference type="GeneID" id="5029901"/>
<dbReference type="OrthoDB" id="301529at2759"/>
<reference evidence="2 3" key="1">
    <citation type="journal article" date="2006" name="Nature">
        <title>Global trends of whole-genome duplications revealed by the ciliate Paramecium tetraurelia.</title>
        <authorList>
            <consortium name="Genoscope"/>
            <person name="Aury J.-M."/>
            <person name="Jaillon O."/>
            <person name="Duret L."/>
            <person name="Noel B."/>
            <person name="Jubin C."/>
            <person name="Porcel B.M."/>
            <person name="Segurens B."/>
            <person name="Daubin V."/>
            <person name="Anthouard V."/>
            <person name="Aiach N."/>
            <person name="Arnaiz O."/>
            <person name="Billaut A."/>
            <person name="Beisson J."/>
            <person name="Blanc I."/>
            <person name="Bouhouche K."/>
            <person name="Camara F."/>
            <person name="Duharcourt S."/>
            <person name="Guigo R."/>
            <person name="Gogendeau D."/>
            <person name="Katinka M."/>
            <person name="Keller A.-M."/>
            <person name="Kissmehl R."/>
            <person name="Klotz C."/>
            <person name="Koll F."/>
            <person name="Le Moue A."/>
            <person name="Lepere C."/>
            <person name="Malinsky S."/>
            <person name="Nowacki M."/>
            <person name="Nowak J.K."/>
            <person name="Plattner H."/>
            <person name="Poulain J."/>
            <person name="Ruiz F."/>
            <person name="Serrano V."/>
            <person name="Zagulski M."/>
            <person name="Dessen P."/>
            <person name="Betermier M."/>
            <person name="Weissenbach J."/>
            <person name="Scarpelli C."/>
            <person name="Schachter V."/>
            <person name="Sperling L."/>
            <person name="Meyer E."/>
            <person name="Cohen J."/>
            <person name="Wincker P."/>
        </authorList>
    </citation>
    <scope>NUCLEOTIDE SEQUENCE [LARGE SCALE GENOMIC DNA]</scope>
    <source>
        <strain evidence="2 3">Stock d4-2</strain>
    </source>
</reference>
<feature type="compositionally biased region" description="Low complexity" evidence="1">
    <location>
        <begin position="138"/>
        <end position="150"/>
    </location>
</feature>
<feature type="compositionally biased region" description="Basic and acidic residues" evidence="1">
    <location>
        <begin position="128"/>
        <end position="137"/>
    </location>
</feature>
<evidence type="ECO:0000256" key="1">
    <source>
        <dbReference type="SAM" id="MobiDB-lite"/>
    </source>
</evidence>
<keyword evidence="3" id="KW-1185">Reference proteome</keyword>
<dbReference type="RefSeq" id="XP_001444117.1">
    <property type="nucleotide sequence ID" value="XM_001444080.1"/>
</dbReference>
<accession>A0D103</accession>
<protein>
    <submittedName>
        <fullName evidence="2">Uncharacterized protein</fullName>
    </submittedName>
</protein>
<dbReference type="OMA" id="PTIEKTQ"/>